<keyword evidence="1" id="KW-1133">Transmembrane helix</keyword>
<dbReference type="InterPro" id="IPR031306">
    <property type="entry name" value="CcdC"/>
</dbReference>
<dbReference type="STRING" id="1742359.GCA_001439625_00534"/>
<name>A0A5B8Z7L3_CYTDA</name>
<dbReference type="RefSeq" id="WP_057770012.1">
    <property type="nucleotide sequence ID" value="NZ_CP042593.1"/>
</dbReference>
<feature type="transmembrane region" description="Helical" evidence="1">
    <location>
        <begin position="35"/>
        <end position="54"/>
    </location>
</feature>
<gene>
    <name evidence="2" type="ORF">FSZ17_10470</name>
</gene>
<feature type="transmembrane region" description="Helical" evidence="1">
    <location>
        <begin position="96"/>
        <end position="114"/>
    </location>
</feature>
<evidence type="ECO:0000256" key="1">
    <source>
        <dbReference type="SAM" id="Phobius"/>
    </source>
</evidence>
<feature type="transmembrane region" description="Helical" evidence="1">
    <location>
        <begin position="6"/>
        <end position="23"/>
    </location>
</feature>
<dbReference type="Proteomes" id="UP000321555">
    <property type="component" value="Chromosome"/>
</dbReference>
<accession>A0A5B8Z7L3</accession>
<dbReference type="PIRSF" id="PIRSF021441">
    <property type="entry name" value="DUF1453"/>
    <property type="match status" value="1"/>
</dbReference>
<dbReference type="AlphaFoldDB" id="A0A5B8Z7L3"/>
<keyword evidence="1" id="KW-0812">Transmembrane</keyword>
<feature type="transmembrane region" description="Helical" evidence="1">
    <location>
        <begin position="126"/>
        <end position="144"/>
    </location>
</feature>
<dbReference type="OrthoDB" id="120091at2"/>
<dbReference type="KEGG" id="bda:FSZ17_10470"/>
<dbReference type="InterPro" id="IPR058247">
    <property type="entry name" value="DUF1453"/>
</dbReference>
<evidence type="ECO:0000313" key="3">
    <source>
        <dbReference type="Proteomes" id="UP000321555"/>
    </source>
</evidence>
<organism evidence="2 3">
    <name type="scientific">Cytobacillus dafuensis</name>
    <name type="common">Bacillus dafuensis</name>
    <dbReference type="NCBI Taxonomy" id="1742359"/>
    <lineage>
        <taxon>Bacteria</taxon>
        <taxon>Bacillati</taxon>
        <taxon>Bacillota</taxon>
        <taxon>Bacilli</taxon>
        <taxon>Bacillales</taxon>
        <taxon>Bacillaceae</taxon>
        <taxon>Cytobacillus</taxon>
    </lineage>
</organism>
<dbReference type="PANTHER" id="PTHR39164">
    <property type="entry name" value="PROTEIN CCDC"/>
    <property type="match status" value="1"/>
</dbReference>
<dbReference type="PANTHER" id="PTHR39164:SF1">
    <property type="entry name" value="PROTEIN CCDC"/>
    <property type="match status" value="1"/>
</dbReference>
<keyword evidence="3" id="KW-1185">Reference proteome</keyword>
<proteinExistence type="predicted"/>
<sequence>MDMVVITSVGAVCMALFVMFLRMKASKKPASAKKIILPPIFMSTGALMFIFPYFRVTPLEILEAVTVGMLFSILLIKTSKFEIRDNQIFLKRSRAFIFILIGLLIIRIIGKFILSSSIDVGQLSGMFWILAFGMIVPWRLAMYYDFRKLQQQIIG</sequence>
<feature type="transmembrane region" description="Helical" evidence="1">
    <location>
        <begin position="60"/>
        <end position="76"/>
    </location>
</feature>
<dbReference type="EMBL" id="CP042593">
    <property type="protein sequence ID" value="QED47649.1"/>
    <property type="molecule type" value="Genomic_DNA"/>
</dbReference>
<protein>
    <submittedName>
        <fullName evidence="2">Cytochrome c biogenesis protein CcdC</fullName>
    </submittedName>
</protein>
<reference evidence="3" key="1">
    <citation type="submission" date="2019-08" db="EMBL/GenBank/DDBJ databases">
        <authorList>
            <person name="Zheng X."/>
        </authorList>
    </citation>
    <scope>NUCLEOTIDE SEQUENCE [LARGE SCALE GENOMIC DNA]</scope>
    <source>
        <strain evidence="3">FJAT-25496</strain>
    </source>
</reference>
<keyword evidence="1" id="KW-0472">Membrane</keyword>
<evidence type="ECO:0000313" key="2">
    <source>
        <dbReference type="EMBL" id="QED47649.1"/>
    </source>
</evidence>
<dbReference type="Pfam" id="PF07301">
    <property type="entry name" value="DUF1453"/>
    <property type="match status" value="1"/>
</dbReference>